<evidence type="ECO:0000313" key="3">
    <source>
        <dbReference type="Proteomes" id="UP000464178"/>
    </source>
</evidence>
<accession>A0A6P2D1N5</accession>
<dbReference type="SMART" id="SM00530">
    <property type="entry name" value="HTH_XRE"/>
    <property type="match status" value="1"/>
</dbReference>
<organism evidence="2 3">
    <name type="scientific">Gemmata massiliana</name>
    <dbReference type="NCBI Taxonomy" id="1210884"/>
    <lineage>
        <taxon>Bacteria</taxon>
        <taxon>Pseudomonadati</taxon>
        <taxon>Planctomycetota</taxon>
        <taxon>Planctomycetia</taxon>
        <taxon>Gemmatales</taxon>
        <taxon>Gemmataceae</taxon>
        <taxon>Gemmata</taxon>
    </lineage>
</organism>
<dbReference type="EMBL" id="LR593886">
    <property type="protein sequence ID" value="VTR94024.1"/>
    <property type="molecule type" value="Genomic_DNA"/>
</dbReference>
<dbReference type="Pfam" id="PF01381">
    <property type="entry name" value="HTH_3"/>
    <property type="match status" value="1"/>
</dbReference>
<name>A0A6P2D1N5_9BACT</name>
<dbReference type="AlphaFoldDB" id="A0A6P2D1N5"/>
<proteinExistence type="predicted"/>
<dbReference type="SUPFAM" id="SSF47413">
    <property type="entry name" value="lambda repressor-like DNA-binding domains"/>
    <property type="match status" value="1"/>
</dbReference>
<gene>
    <name evidence="2" type="ORF">SOIL9_36900</name>
</gene>
<dbReference type="Proteomes" id="UP000464178">
    <property type="component" value="Chromosome"/>
</dbReference>
<dbReference type="InterPro" id="IPR001387">
    <property type="entry name" value="Cro/C1-type_HTH"/>
</dbReference>
<keyword evidence="3" id="KW-1185">Reference proteome</keyword>
<feature type="domain" description="HTH cro/C1-type" evidence="1">
    <location>
        <begin position="7"/>
        <end position="61"/>
    </location>
</feature>
<protein>
    <submittedName>
        <fullName evidence="2">Xre family transcriptional regulator:: HTH_3</fullName>
    </submittedName>
</protein>
<sequence length="85" mass="9166">MTFAEKLRELRDAKGLSEAKLADLSGVPFGTVHEYGLGRRKPSFAAVLKIAKALGVTCEAFSMCSDLIGEEQPPEPAEKKSKGKK</sequence>
<evidence type="ECO:0000259" key="1">
    <source>
        <dbReference type="PROSITE" id="PS50943"/>
    </source>
</evidence>
<dbReference type="PROSITE" id="PS50943">
    <property type="entry name" value="HTH_CROC1"/>
    <property type="match status" value="1"/>
</dbReference>
<dbReference type="GO" id="GO:0003677">
    <property type="term" value="F:DNA binding"/>
    <property type="evidence" value="ECO:0007669"/>
    <property type="project" value="InterPro"/>
</dbReference>
<dbReference type="RefSeq" id="WP_162668650.1">
    <property type="nucleotide sequence ID" value="NZ_LR593886.1"/>
</dbReference>
<reference evidence="2 3" key="1">
    <citation type="submission" date="2019-05" db="EMBL/GenBank/DDBJ databases">
        <authorList>
            <consortium name="Science for Life Laboratories"/>
        </authorList>
    </citation>
    <scope>NUCLEOTIDE SEQUENCE [LARGE SCALE GENOMIC DNA]</scope>
    <source>
        <strain evidence="2">Soil9</strain>
    </source>
</reference>
<dbReference type="Gene3D" id="1.10.260.40">
    <property type="entry name" value="lambda repressor-like DNA-binding domains"/>
    <property type="match status" value="1"/>
</dbReference>
<dbReference type="KEGG" id="gms:SOIL9_36900"/>
<dbReference type="InterPro" id="IPR010982">
    <property type="entry name" value="Lambda_DNA-bd_dom_sf"/>
</dbReference>
<evidence type="ECO:0000313" key="2">
    <source>
        <dbReference type="EMBL" id="VTR94024.1"/>
    </source>
</evidence>
<dbReference type="CDD" id="cd00093">
    <property type="entry name" value="HTH_XRE"/>
    <property type="match status" value="1"/>
</dbReference>